<comment type="caution">
    <text evidence="3">The sequence shown here is derived from an EMBL/GenBank/DDBJ whole genome shotgun (WGS) entry which is preliminary data.</text>
</comment>
<reference evidence="3 4" key="1">
    <citation type="journal article" date="2015" name="Genome Announc.">
        <title>Expanding the biotechnology potential of lactobacilli through comparative genomics of 213 strains and associated genera.</title>
        <authorList>
            <person name="Sun Z."/>
            <person name="Harris H.M."/>
            <person name="McCann A."/>
            <person name="Guo C."/>
            <person name="Argimon S."/>
            <person name="Zhang W."/>
            <person name="Yang X."/>
            <person name="Jeffery I.B."/>
            <person name="Cooney J.C."/>
            <person name="Kagawa T.F."/>
            <person name="Liu W."/>
            <person name="Song Y."/>
            <person name="Salvetti E."/>
            <person name="Wrobel A."/>
            <person name="Rasinkangas P."/>
            <person name="Parkhill J."/>
            <person name="Rea M.C."/>
            <person name="O'Sullivan O."/>
            <person name="Ritari J."/>
            <person name="Douillard F.P."/>
            <person name="Paul Ross R."/>
            <person name="Yang R."/>
            <person name="Briner A.E."/>
            <person name="Felis G.E."/>
            <person name="de Vos W.M."/>
            <person name="Barrangou R."/>
            <person name="Klaenhammer T.R."/>
            <person name="Caufield P.W."/>
            <person name="Cui Y."/>
            <person name="Zhang H."/>
            <person name="O'Toole P.W."/>
        </authorList>
    </citation>
    <scope>NUCLEOTIDE SEQUENCE [LARGE SCALE GENOMIC DNA]</scope>
    <source>
        <strain evidence="3 4">DSM 21051</strain>
    </source>
</reference>
<organism evidence="3 4">
    <name type="scientific">Liquorilactobacillus aquaticus DSM 21051</name>
    <dbReference type="NCBI Taxonomy" id="1423725"/>
    <lineage>
        <taxon>Bacteria</taxon>
        <taxon>Bacillati</taxon>
        <taxon>Bacillota</taxon>
        <taxon>Bacilli</taxon>
        <taxon>Lactobacillales</taxon>
        <taxon>Lactobacillaceae</taxon>
        <taxon>Liquorilactobacillus</taxon>
    </lineage>
</organism>
<feature type="transmembrane region" description="Helical" evidence="1">
    <location>
        <begin position="124"/>
        <end position="140"/>
    </location>
</feature>
<dbReference type="SUPFAM" id="SSF48695">
    <property type="entry name" value="Multiheme cytochromes"/>
    <property type="match status" value="1"/>
</dbReference>
<evidence type="ECO:0000313" key="4">
    <source>
        <dbReference type="Proteomes" id="UP000051015"/>
    </source>
</evidence>
<dbReference type="GO" id="GO:0005886">
    <property type="term" value="C:plasma membrane"/>
    <property type="evidence" value="ECO:0007669"/>
    <property type="project" value="UniProtKB-SubCell"/>
</dbReference>
<keyword evidence="1" id="KW-0812">Transmembrane</keyword>
<feature type="transmembrane region" description="Helical" evidence="1">
    <location>
        <begin position="71"/>
        <end position="92"/>
    </location>
</feature>
<evidence type="ECO:0000313" key="3">
    <source>
        <dbReference type="EMBL" id="KRM94999.1"/>
    </source>
</evidence>
<feature type="transmembrane region" description="Helical" evidence="1">
    <location>
        <begin position="6"/>
        <end position="27"/>
    </location>
</feature>
<evidence type="ECO:0000256" key="1">
    <source>
        <dbReference type="SAM" id="Phobius"/>
    </source>
</evidence>
<proteinExistence type="predicted"/>
<feature type="domain" description="Prepilin peptidase A24 N-terminal" evidence="2">
    <location>
        <begin position="10"/>
        <end position="90"/>
    </location>
</feature>
<keyword evidence="1" id="KW-0472">Membrane</keyword>
<gene>
    <name evidence="3" type="ORF">FC19_GL000101</name>
</gene>
<dbReference type="PANTHER" id="PTHR30487:SF0">
    <property type="entry name" value="PREPILIN LEADER PEPTIDASE_N-METHYLTRANSFERASE-RELATED"/>
    <property type="match status" value="1"/>
</dbReference>
<sequence>MLLIYTLIFITGTICGSFAVCYGWRFANSYSIIYSRSFCEKCHTQLKKIYLIPIIGFLIQGGRCTTCHSSISIVSLIVEFFFGSYFLLLSFLTTNAENFIFVTLLSLWALLLALQDFYSLTVSSYLLCFGSFFFLLQNLFKIQNHFVDWPFILLFLISLAIFTSFKFLGLGDVIYLGFLFFILGFYDTLYIIMIGSSCAGIYHLFAQEKKIAFIPFLSFGLFLLLIYQESSLY</sequence>
<dbReference type="PATRIC" id="fig|1423725.3.peg.101"/>
<dbReference type="PANTHER" id="PTHR30487">
    <property type="entry name" value="TYPE 4 PREPILIN-LIKE PROTEINS LEADER PEPTIDE-PROCESSING ENZYME"/>
    <property type="match status" value="1"/>
</dbReference>
<dbReference type="InterPro" id="IPR010627">
    <property type="entry name" value="Prepilin_pept_A24_N"/>
</dbReference>
<feature type="transmembrane region" description="Helical" evidence="1">
    <location>
        <begin position="211"/>
        <end position="228"/>
    </location>
</feature>
<dbReference type="OrthoDB" id="9789291at2"/>
<keyword evidence="1" id="KW-1133">Transmembrane helix</keyword>
<dbReference type="InterPro" id="IPR050882">
    <property type="entry name" value="Prepilin_peptidase/N-MTase"/>
</dbReference>
<dbReference type="Pfam" id="PF06750">
    <property type="entry name" value="A24_N_bact"/>
    <property type="match status" value="1"/>
</dbReference>
<dbReference type="GO" id="GO:0006465">
    <property type="term" value="P:signal peptide processing"/>
    <property type="evidence" value="ECO:0007669"/>
    <property type="project" value="TreeGrafter"/>
</dbReference>
<feature type="transmembrane region" description="Helical" evidence="1">
    <location>
        <begin position="174"/>
        <end position="199"/>
    </location>
</feature>
<dbReference type="AlphaFoldDB" id="A0A0R2CTN1"/>
<accession>A0A0R2CTN1</accession>
<feature type="transmembrane region" description="Helical" evidence="1">
    <location>
        <begin position="147"/>
        <end position="168"/>
    </location>
</feature>
<dbReference type="Proteomes" id="UP000051015">
    <property type="component" value="Unassembled WGS sequence"/>
</dbReference>
<dbReference type="EMBL" id="AYZD01000034">
    <property type="protein sequence ID" value="KRM94999.1"/>
    <property type="molecule type" value="Genomic_DNA"/>
</dbReference>
<evidence type="ECO:0000259" key="2">
    <source>
        <dbReference type="Pfam" id="PF06750"/>
    </source>
</evidence>
<keyword evidence="4" id="KW-1185">Reference proteome</keyword>
<name>A0A0R2CTN1_9LACO</name>
<dbReference type="GO" id="GO:0004190">
    <property type="term" value="F:aspartic-type endopeptidase activity"/>
    <property type="evidence" value="ECO:0007669"/>
    <property type="project" value="InterPro"/>
</dbReference>
<protein>
    <recommendedName>
        <fullName evidence="2">Prepilin peptidase A24 N-terminal domain-containing protein</fullName>
    </recommendedName>
</protein>
<dbReference type="STRING" id="1423725.FC19_GL000101"/>
<dbReference type="InterPro" id="IPR036280">
    <property type="entry name" value="Multihaem_cyt_sf"/>
</dbReference>